<feature type="domain" description="Type II secretion system protein GspF" evidence="8">
    <location>
        <begin position="221"/>
        <end position="343"/>
    </location>
</feature>
<dbReference type="Proteomes" id="UP000321363">
    <property type="component" value="Unassembled WGS sequence"/>
</dbReference>
<keyword evidence="6 7" id="KW-0472">Membrane</keyword>
<dbReference type="PRINTS" id="PR00812">
    <property type="entry name" value="BCTERIALGSPF"/>
</dbReference>
<dbReference type="InterPro" id="IPR018076">
    <property type="entry name" value="T2SS_GspF_dom"/>
</dbReference>
<evidence type="ECO:0000256" key="7">
    <source>
        <dbReference type="SAM" id="Phobius"/>
    </source>
</evidence>
<comment type="subcellular location">
    <subcellularLocation>
        <location evidence="1">Cell membrane</location>
        <topology evidence="1">Multi-pass membrane protein</topology>
    </subcellularLocation>
</comment>
<dbReference type="GO" id="GO:0005886">
    <property type="term" value="C:plasma membrane"/>
    <property type="evidence" value="ECO:0007669"/>
    <property type="project" value="UniProtKB-SubCell"/>
</dbReference>
<proteinExistence type="inferred from homology"/>
<evidence type="ECO:0000256" key="2">
    <source>
        <dbReference type="ARBA" id="ARBA00005745"/>
    </source>
</evidence>
<accession>A0A5C6W3B4</accession>
<keyword evidence="3" id="KW-1003">Cell membrane</keyword>
<feature type="transmembrane region" description="Helical" evidence="7">
    <location>
        <begin position="118"/>
        <end position="140"/>
    </location>
</feature>
<dbReference type="EMBL" id="VOQF01000002">
    <property type="protein sequence ID" value="TXC92389.1"/>
    <property type="molecule type" value="Genomic_DNA"/>
</dbReference>
<organism evidence="9 10">
    <name type="scientific">Metabacillus litoralis</name>
    <dbReference type="NCBI Taxonomy" id="152268"/>
    <lineage>
        <taxon>Bacteria</taxon>
        <taxon>Bacillati</taxon>
        <taxon>Bacillota</taxon>
        <taxon>Bacilli</taxon>
        <taxon>Bacillales</taxon>
        <taxon>Bacillaceae</taxon>
        <taxon>Metabacillus</taxon>
    </lineage>
</organism>
<feature type="transmembrane region" description="Helical" evidence="7">
    <location>
        <begin position="324"/>
        <end position="345"/>
    </location>
</feature>
<keyword evidence="10" id="KW-1185">Reference proteome</keyword>
<feature type="domain" description="Type II secretion system protein GspF" evidence="8">
    <location>
        <begin position="22"/>
        <end position="142"/>
    </location>
</feature>
<dbReference type="InterPro" id="IPR047692">
    <property type="entry name" value="T4P_ComGB"/>
</dbReference>
<evidence type="ECO:0000256" key="3">
    <source>
        <dbReference type="ARBA" id="ARBA00022475"/>
    </source>
</evidence>
<evidence type="ECO:0000256" key="1">
    <source>
        <dbReference type="ARBA" id="ARBA00004651"/>
    </source>
</evidence>
<reference evidence="9 10" key="1">
    <citation type="journal article" date="2005" name="Int. J. Syst. Evol. Microbiol.">
        <title>Bacillus litoralis sp. nov., isolated from a tidal flat of the Yellow Sea in Korea.</title>
        <authorList>
            <person name="Yoon J.H."/>
            <person name="Oh T.K."/>
        </authorList>
    </citation>
    <scope>NUCLEOTIDE SEQUENCE [LARGE SCALE GENOMIC DNA]</scope>
    <source>
        <strain evidence="9 10">SW-211</strain>
    </source>
</reference>
<dbReference type="NCBIfam" id="NF041012">
    <property type="entry name" value="T4P_ComGB"/>
    <property type="match status" value="1"/>
</dbReference>
<evidence type="ECO:0000313" key="9">
    <source>
        <dbReference type="EMBL" id="TXC92389.1"/>
    </source>
</evidence>
<keyword evidence="5 7" id="KW-1133">Transmembrane helix</keyword>
<evidence type="ECO:0000256" key="6">
    <source>
        <dbReference type="ARBA" id="ARBA00023136"/>
    </source>
</evidence>
<protein>
    <submittedName>
        <fullName evidence="9">Type II secretion system F family protein</fullName>
    </submittedName>
</protein>
<dbReference type="InterPro" id="IPR003004">
    <property type="entry name" value="GspF/PilC"/>
</dbReference>
<keyword evidence="4 7" id="KW-0812">Transmembrane</keyword>
<dbReference type="AlphaFoldDB" id="A0A5C6W3B4"/>
<sequence>MIAGCLSMKTKRRWGLKEQAFFLKRLSSMLDKGYTLSEALNFLYVNEDSRRKDDLLNCLSELSAGHSFRHTLTNLHFHKDVLSYLYFAEQHGDLEFALRECCEILTKKVTHIEKLGKILRYPIFLILTVSFILSIVQAVITPQFEQLYDSMNIEASFFSTTLLAIFACLKWLGIASVISIAFMTMYYLLIYRKKSVETQMKQVQKIPILRKVFSMLHSYFFALQLSNLLRGGLSTFDSLKIFEKQTILPFFKTEADYLISKLKTGEQLHTIIKNRGYYEPELSLVILHGQVNGQLARELYMYSQILLEKLENQAVKTMTIIQPVIYAFVGIIVLFVYLSMLLPMYKMMENI</sequence>
<dbReference type="PANTHER" id="PTHR30012:SF0">
    <property type="entry name" value="TYPE II SECRETION SYSTEM PROTEIN F-RELATED"/>
    <property type="match status" value="1"/>
</dbReference>
<dbReference type="InterPro" id="IPR042094">
    <property type="entry name" value="T2SS_GspF_sf"/>
</dbReference>
<evidence type="ECO:0000259" key="8">
    <source>
        <dbReference type="Pfam" id="PF00482"/>
    </source>
</evidence>
<evidence type="ECO:0000313" key="10">
    <source>
        <dbReference type="Proteomes" id="UP000321363"/>
    </source>
</evidence>
<dbReference type="Gene3D" id="1.20.81.30">
    <property type="entry name" value="Type II secretion system (T2SS), domain F"/>
    <property type="match status" value="2"/>
</dbReference>
<dbReference type="Pfam" id="PF00482">
    <property type="entry name" value="T2SSF"/>
    <property type="match status" value="2"/>
</dbReference>
<gene>
    <name evidence="9" type="ORF">FS935_04875</name>
</gene>
<name>A0A5C6W3B4_9BACI</name>
<dbReference type="PANTHER" id="PTHR30012">
    <property type="entry name" value="GENERAL SECRETION PATHWAY PROTEIN"/>
    <property type="match status" value="1"/>
</dbReference>
<evidence type="ECO:0000256" key="5">
    <source>
        <dbReference type="ARBA" id="ARBA00022989"/>
    </source>
</evidence>
<evidence type="ECO:0000256" key="4">
    <source>
        <dbReference type="ARBA" id="ARBA00022692"/>
    </source>
</evidence>
<comment type="caution">
    <text evidence="9">The sequence shown here is derived from an EMBL/GenBank/DDBJ whole genome shotgun (WGS) entry which is preliminary data.</text>
</comment>
<comment type="similarity">
    <text evidence="2">Belongs to the GSP F family.</text>
</comment>
<feature type="transmembrane region" description="Helical" evidence="7">
    <location>
        <begin position="160"/>
        <end position="191"/>
    </location>
</feature>